<reference evidence="1 2" key="1">
    <citation type="submission" date="2006-02" db="EMBL/GenBank/DDBJ databases">
        <authorList>
            <person name="Amann R."/>
            <person name="Ferriera S."/>
            <person name="Johnson J."/>
            <person name="Kravitz S."/>
            <person name="Halpern A."/>
            <person name="Remington K."/>
            <person name="Beeson K."/>
            <person name="Tran B."/>
            <person name="Rogers Y.-H."/>
            <person name="Friedman R."/>
            <person name="Venter J.C."/>
        </authorList>
    </citation>
    <scope>NUCLEOTIDE SEQUENCE [LARGE SCALE GENOMIC DNA]</scope>
    <source>
        <strain evidence="1 2">DSM 3645</strain>
    </source>
</reference>
<accession>A4A1J7</accession>
<dbReference type="HOGENOM" id="CLU_3213093_0_0_0"/>
<dbReference type="STRING" id="314230.DSM3645_23925"/>
<evidence type="ECO:0000313" key="1">
    <source>
        <dbReference type="EMBL" id="EAQ77364.1"/>
    </source>
</evidence>
<gene>
    <name evidence="1" type="ORF">DSM3645_23925</name>
</gene>
<sequence>MRPTSDGIYRFRKKSRLWGNFASEHRDQKQRIAELPKKFRSGEL</sequence>
<protein>
    <submittedName>
        <fullName evidence="1">Uncharacterized protein</fullName>
    </submittedName>
</protein>
<dbReference type="Proteomes" id="UP000004358">
    <property type="component" value="Unassembled WGS sequence"/>
</dbReference>
<proteinExistence type="predicted"/>
<dbReference type="AlphaFoldDB" id="A4A1J7"/>
<organism evidence="1 2">
    <name type="scientific">Blastopirellula marina DSM 3645</name>
    <dbReference type="NCBI Taxonomy" id="314230"/>
    <lineage>
        <taxon>Bacteria</taxon>
        <taxon>Pseudomonadati</taxon>
        <taxon>Planctomycetota</taxon>
        <taxon>Planctomycetia</taxon>
        <taxon>Pirellulales</taxon>
        <taxon>Pirellulaceae</taxon>
        <taxon>Blastopirellula</taxon>
    </lineage>
</organism>
<comment type="caution">
    <text evidence="1">The sequence shown here is derived from an EMBL/GenBank/DDBJ whole genome shotgun (WGS) entry which is preliminary data.</text>
</comment>
<evidence type="ECO:0000313" key="2">
    <source>
        <dbReference type="Proteomes" id="UP000004358"/>
    </source>
</evidence>
<dbReference type="EMBL" id="AANZ01000035">
    <property type="protein sequence ID" value="EAQ77364.1"/>
    <property type="molecule type" value="Genomic_DNA"/>
</dbReference>
<name>A4A1J7_9BACT</name>